<protein>
    <submittedName>
        <fullName evidence="3">Nitroreductase family deazaflavin-dependent oxidoreductase</fullName>
    </submittedName>
</protein>
<evidence type="ECO:0000256" key="2">
    <source>
        <dbReference type="ARBA" id="ARBA00049106"/>
    </source>
</evidence>
<reference evidence="3 4" key="1">
    <citation type="journal article" date="2019" name="Int. J. Syst. Evol. Microbiol.">
        <title>The Global Catalogue of Microorganisms (GCM) 10K type strain sequencing project: providing services to taxonomists for standard genome sequencing and annotation.</title>
        <authorList>
            <consortium name="The Broad Institute Genomics Platform"/>
            <consortium name="The Broad Institute Genome Sequencing Center for Infectious Disease"/>
            <person name="Wu L."/>
            <person name="Ma J."/>
        </authorList>
    </citation>
    <scope>NUCLEOTIDE SEQUENCE [LARGE SCALE GENOMIC DNA]</scope>
    <source>
        <strain evidence="3 4">JCM 15575</strain>
    </source>
</reference>
<evidence type="ECO:0000313" key="4">
    <source>
        <dbReference type="Proteomes" id="UP001500596"/>
    </source>
</evidence>
<dbReference type="PANTHER" id="PTHR39428">
    <property type="entry name" value="F420H(2)-DEPENDENT QUINONE REDUCTASE RV1261C"/>
    <property type="match status" value="1"/>
</dbReference>
<evidence type="ECO:0000313" key="3">
    <source>
        <dbReference type="EMBL" id="GAA1676324.1"/>
    </source>
</evidence>
<dbReference type="NCBIfam" id="TIGR00026">
    <property type="entry name" value="hi_GC_TIGR00026"/>
    <property type="match status" value="1"/>
</dbReference>
<keyword evidence="4" id="KW-1185">Reference proteome</keyword>
<accession>A0ABN2GT05</accession>
<dbReference type="InterPro" id="IPR012349">
    <property type="entry name" value="Split_barrel_FMN-bd"/>
</dbReference>
<dbReference type="Gene3D" id="2.30.110.10">
    <property type="entry name" value="Electron Transport, Fmn-binding Protein, Chain A"/>
    <property type="match status" value="1"/>
</dbReference>
<dbReference type="Proteomes" id="UP001500596">
    <property type="component" value="Unassembled WGS sequence"/>
</dbReference>
<organism evidence="3 4">
    <name type="scientific">Microbacterium lacus</name>
    <dbReference type="NCBI Taxonomy" id="415217"/>
    <lineage>
        <taxon>Bacteria</taxon>
        <taxon>Bacillati</taxon>
        <taxon>Actinomycetota</taxon>
        <taxon>Actinomycetes</taxon>
        <taxon>Micrococcales</taxon>
        <taxon>Microbacteriaceae</taxon>
        <taxon>Microbacterium</taxon>
    </lineage>
</organism>
<comment type="similarity">
    <text evidence="1">Belongs to the F420H(2)-dependent quinone reductase family.</text>
</comment>
<comment type="catalytic activity">
    <reaction evidence="2">
        <text>oxidized coenzyme F420-(gamma-L-Glu)(n) + a quinol + H(+) = reduced coenzyme F420-(gamma-L-Glu)(n) + a quinone</text>
        <dbReference type="Rhea" id="RHEA:39663"/>
        <dbReference type="Rhea" id="RHEA-COMP:12939"/>
        <dbReference type="Rhea" id="RHEA-COMP:14378"/>
        <dbReference type="ChEBI" id="CHEBI:15378"/>
        <dbReference type="ChEBI" id="CHEBI:24646"/>
        <dbReference type="ChEBI" id="CHEBI:132124"/>
        <dbReference type="ChEBI" id="CHEBI:133980"/>
        <dbReference type="ChEBI" id="CHEBI:139511"/>
    </reaction>
</comment>
<dbReference type="PANTHER" id="PTHR39428:SF1">
    <property type="entry name" value="F420H(2)-DEPENDENT QUINONE REDUCTASE RV1261C"/>
    <property type="match status" value="1"/>
</dbReference>
<name>A0ABN2GT05_9MICO</name>
<dbReference type="Pfam" id="PF04075">
    <property type="entry name" value="F420H2_quin_red"/>
    <property type="match status" value="1"/>
</dbReference>
<gene>
    <name evidence="3" type="ORF">GCM10009807_20440</name>
</gene>
<dbReference type="RefSeq" id="WP_344054196.1">
    <property type="nucleotide sequence ID" value="NZ_BAAAPK010000001.1"/>
</dbReference>
<comment type="caution">
    <text evidence="3">The sequence shown here is derived from an EMBL/GenBank/DDBJ whole genome shotgun (WGS) entry which is preliminary data.</text>
</comment>
<dbReference type="InterPro" id="IPR004378">
    <property type="entry name" value="F420H2_quin_Rdtase"/>
</dbReference>
<dbReference type="EMBL" id="BAAAPK010000001">
    <property type="protein sequence ID" value="GAA1676324.1"/>
    <property type="molecule type" value="Genomic_DNA"/>
</dbReference>
<evidence type="ECO:0000256" key="1">
    <source>
        <dbReference type="ARBA" id="ARBA00008710"/>
    </source>
</evidence>
<proteinExistence type="inferred from homology"/>
<sequence>MAFEDYNDRIIAEFRANDGEVAHFGRDLVLVHHVGAKSGIERVSPLMGIRVDDDTWLIAASKAGAPSHPAWYHNLLAHPEVLIETADAGTVAVRARELIGAERDEAWTRFTTRSKGFADYEARTTRVIPVIALERR</sequence>